<dbReference type="InterPro" id="IPR036785">
    <property type="entry name" value="YkyA-like_sf"/>
</dbReference>
<dbReference type="Proteomes" id="UP001335737">
    <property type="component" value="Unassembled WGS sequence"/>
</dbReference>
<feature type="chain" id="PRO_5047259750" evidence="2">
    <location>
        <begin position="23"/>
        <end position="229"/>
    </location>
</feature>
<dbReference type="EMBL" id="JARZFX010000027">
    <property type="protein sequence ID" value="MEC5426032.1"/>
    <property type="molecule type" value="Genomic_DNA"/>
</dbReference>
<proteinExistence type="predicted"/>
<feature type="signal peptide" evidence="2">
    <location>
        <begin position="1"/>
        <end position="22"/>
    </location>
</feature>
<dbReference type="Gene3D" id="1.20.120.570">
    <property type="entry name" value="YkyA-like"/>
    <property type="match status" value="1"/>
</dbReference>
<reference evidence="3 4" key="1">
    <citation type="journal article" date="2024" name="Int. J. Syst. Evol. Microbiol.">
        <title>Virgibacillus tibetensis sp. nov., isolated from salt lake on the Tibetan Plateau of China.</title>
        <authorList>
            <person name="Phurbu D."/>
            <person name="Liu Z.-X."/>
            <person name="Wang R."/>
            <person name="Zheng Y.-Y."/>
            <person name="Liu H.-C."/>
            <person name="Zhou Y.-G."/>
            <person name="Yu Y.-J."/>
            <person name="Li A.-H."/>
        </authorList>
    </citation>
    <scope>NUCLEOTIDE SEQUENCE [LARGE SCALE GENOMIC DNA]</scope>
    <source>
        <strain evidence="3 4">C22-A2</strain>
    </source>
</reference>
<evidence type="ECO:0000313" key="4">
    <source>
        <dbReference type="Proteomes" id="UP001335737"/>
    </source>
</evidence>
<keyword evidence="4" id="KW-1185">Reference proteome</keyword>
<dbReference type="Pfam" id="PF10368">
    <property type="entry name" value="YkyA"/>
    <property type="match status" value="1"/>
</dbReference>
<evidence type="ECO:0000256" key="1">
    <source>
        <dbReference type="SAM" id="Coils"/>
    </source>
</evidence>
<gene>
    <name evidence="3" type="ORF">QGM71_21515</name>
</gene>
<feature type="coiled-coil region" evidence="1">
    <location>
        <begin position="37"/>
        <end position="64"/>
    </location>
</feature>
<organism evidence="3 4">
    <name type="scientific">Virgibacillus tibetensis</name>
    <dbReference type="NCBI Taxonomy" id="3042313"/>
    <lineage>
        <taxon>Bacteria</taxon>
        <taxon>Bacillati</taxon>
        <taxon>Bacillota</taxon>
        <taxon>Bacilli</taxon>
        <taxon>Bacillales</taxon>
        <taxon>Bacillaceae</taxon>
        <taxon>Virgibacillus</taxon>
    </lineage>
</organism>
<accession>A0ABU6KN31</accession>
<dbReference type="SUPFAM" id="SSF140423">
    <property type="entry name" value="MW0975(SA0943)-like"/>
    <property type="match status" value="1"/>
</dbReference>
<evidence type="ECO:0000256" key="2">
    <source>
        <dbReference type="SAM" id="SignalP"/>
    </source>
</evidence>
<protein>
    <submittedName>
        <fullName evidence="3">YkyA family protein</fullName>
    </submittedName>
</protein>
<dbReference type="PROSITE" id="PS51257">
    <property type="entry name" value="PROKAR_LIPOPROTEIN"/>
    <property type="match status" value="1"/>
</dbReference>
<evidence type="ECO:0000313" key="3">
    <source>
        <dbReference type="EMBL" id="MEC5426032.1"/>
    </source>
</evidence>
<comment type="caution">
    <text evidence="3">The sequence shown here is derived from an EMBL/GenBank/DDBJ whole genome shotgun (WGS) entry which is preliminary data.</text>
</comment>
<keyword evidence="2" id="KW-0732">Signal</keyword>
<dbReference type="RefSeq" id="WP_327609565.1">
    <property type="nucleotide sequence ID" value="NZ_JARZFX010000027.1"/>
</dbReference>
<sequence length="229" mass="26663">MLRRRKLFVLIISLLAFLSACSSESTEEKIHSHLQEAVELEKGFEEQQKEITELERQEQELYSQIINLGMEDFEKIQELSQQAIEIIEQRSEKIDLEKESIAASEVEFTKTADFIDDLEEQEVKDTASTMFDVMNNRYSAYYALYDAYTESLMLEEQLYTMLQQEDIQQEDLTEQINTINNSYQEVLEANDQFNEGTVEYNALKKEYYELAGIDVSYEENPAGGKSDSE</sequence>
<dbReference type="InterPro" id="IPR019454">
    <property type="entry name" value="Lipoprot_YkyA-like"/>
</dbReference>
<keyword evidence="1" id="KW-0175">Coiled coil</keyword>
<name>A0ABU6KN31_9BACI</name>